<evidence type="ECO:0008006" key="5">
    <source>
        <dbReference type="Google" id="ProtNLM"/>
    </source>
</evidence>
<keyword evidence="4" id="KW-1185">Reference proteome</keyword>
<dbReference type="RefSeq" id="WP_097654596.1">
    <property type="nucleotide sequence ID" value="NZ_LYXE01000157.1"/>
</dbReference>
<reference evidence="3 4" key="1">
    <citation type="submission" date="2016-05" db="EMBL/GenBank/DDBJ databases">
        <authorList>
            <person name="Lavstsen T."/>
            <person name="Jespersen J.S."/>
        </authorList>
    </citation>
    <scope>NUCLEOTIDE SEQUENCE [LARGE SCALE GENOMIC DNA]</scope>
    <source>
        <strain evidence="3 4">B7-9</strain>
    </source>
</reference>
<gene>
    <name evidence="3" type="ORF">A9Q02_04495</name>
</gene>
<protein>
    <recommendedName>
        <fullName evidence="5">CARDB domain-containing protein</fullName>
    </recommendedName>
</protein>
<keyword evidence="2" id="KW-0732">Signal</keyword>
<feature type="chain" id="PRO_5013742898" description="CARDB domain-containing protein" evidence="2">
    <location>
        <begin position="30"/>
        <end position="344"/>
    </location>
</feature>
<evidence type="ECO:0000256" key="1">
    <source>
        <dbReference type="SAM" id="Phobius"/>
    </source>
</evidence>
<evidence type="ECO:0000313" key="3">
    <source>
        <dbReference type="EMBL" id="PDV97173.1"/>
    </source>
</evidence>
<organism evidence="3 4">
    <name type="scientific">Candidatus Chloroploca asiatica</name>
    <dbReference type="NCBI Taxonomy" id="1506545"/>
    <lineage>
        <taxon>Bacteria</taxon>
        <taxon>Bacillati</taxon>
        <taxon>Chloroflexota</taxon>
        <taxon>Chloroflexia</taxon>
        <taxon>Chloroflexales</taxon>
        <taxon>Chloroflexineae</taxon>
        <taxon>Oscillochloridaceae</taxon>
        <taxon>Candidatus Chloroploca</taxon>
    </lineage>
</organism>
<dbReference type="AlphaFoldDB" id="A0A2H3KHE4"/>
<evidence type="ECO:0000313" key="4">
    <source>
        <dbReference type="Proteomes" id="UP000220922"/>
    </source>
</evidence>
<name>A0A2H3KHE4_9CHLR</name>
<dbReference type="Proteomes" id="UP000220922">
    <property type="component" value="Unassembled WGS sequence"/>
</dbReference>
<evidence type="ECO:0000256" key="2">
    <source>
        <dbReference type="SAM" id="SignalP"/>
    </source>
</evidence>
<keyword evidence="1" id="KW-0472">Membrane</keyword>
<accession>A0A2H3KHE4</accession>
<comment type="caution">
    <text evidence="3">The sequence shown here is derived from an EMBL/GenBank/DDBJ whole genome shotgun (WGS) entry which is preliminary data.</text>
</comment>
<feature type="signal peptide" evidence="2">
    <location>
        <begin position="1"/>
        <end position="29"/>
    </location>
</feature>
<sequence>MPNRTFSTLRLLCVIATLLVFFCSGGLAAAQGETTRLGIRQIGGTGSYIDLILEPGASQEVTVELGNFGDAPAVAYTYLADVYSLINGGMGVSLEETTGSGMSGWVDYAAQTTTLDAHSALHRSFMVSIPPNTQPGEYLTSIVIQGEASDVSGEGGVALNQVSRQAIAIAVLVPGPQQPALSIGAASHTLVGSNSRIRVELHNSGNVRLQPEGEVVLYDAAGAEVSRYPVKMGSIYAGTTTSFEVPFAGALLPGDYTIALELSDAKAGPLAQNPALPLRIEAPIAPTVAPASEGPQAAPINQTPVVQAPAPNVGLSIPSDVLFVVGLALLIMIAFVPMLRRRRR</sequence>
<dbReference type="OrthoDB" id="4336304at2"/>
<keyword evidence="1" id="KW-0812">Transmembrane</keyword>
<dbReference type="EMBL" id="LYXE01000157">
    <property type="protein sequence ID" value="PDV97173.1"/>
    <property type="molecule type" value="Genomic_DNA"/>
</dbReference>
<keyword evidence="1" id="KW-1133">Transmembrane helix</keyword>
<proteinExistence type="predicted"/>
<feature type="transmembrane region" description="Helical" evidence="1">
    <location>
        <begin position="321"/>
        <end position="339"/>
    </location>
</feature>